<dbReference type="Pfam" id="PF07992">
    <property type="entry name" value="Pyr_redox_2"/>
    <property type="match status" value="1"/>
</dbReference>
<evidence type="ECO:0000256" key="3">
    <source>
        <dbReference type="ARBA" id="ARBA00023014"/>
    </source>
</evidence>
<dbReference type="Pfam" id="PF10589">
    <property type="entry name" value="NADH_4Fe-4S"/>
    <property type="match status" value="1"/>
</dbReference>
<gene>
    <name evidence="5" type="ORF">S03H2_03763</name>
</gene>
<name>X1FEX9_9ZZZZ</name>
<comment type="caution">
    <text evidence="5">The sequence shown here is derived from an EMBL/GenBank/DDBJ whole genome shotgun (WGS) entry which is preliminary data.</text>
</comment>
<proteinExistence type="predicted"/>
<dbReference type="GO" id="GO:0046872">
    <property type="term" value="F:metal ion binding"/>
    <property type="evidence" value="ECO:0007669"/>
    <property type="project" value="UniProtKB-KW"/>
</dbReference>
<dbReference type="InterPro" id="IPR037225">
    <property type="entry name" value="Nuo51_FMN-bd_sf"/>
</dbReference>
<dbReference type="SUPFAM" id="SSF142984">
    <property type="entry name" value="Nqo1 middle domain-like"/>
    <property type="match status" value="1"/>
</dbReference>
<dbReference type="PANTHER" id="PTHR43578:SF3">
    <property type="entry name" value="NADH-QUINONE OXIDOREDUCTASE SUBUNIT F"/>
    <property type="match status" value="1"/>
</dbReference>
<evidence type="ECO:0000259" key="4">
    <source>
        <dbReference type="SMART" id="SM00928"/>
    </source>
</evidence>
<dbReference type="PRINTS" id="PR00419">
    <property type="entry name" value="ADXRDTASE"/>
</dbReference>
<dbReference type="InterPro" id="IPR001949">
    <property type="entry name" value="NADH-UbQ_OxRdtase_51kDa_CS"/>
</dbReference>
<keyword evidence="3" id="KW-0411">Iron-sulfur</keyword>
<evidence type="ECO:0000256" key="1">
    <source>
        <dbReference type="ARBA" id="ARBA00022723"/>
    </source>
</evidence>
<dbReference type="GO" id="GO:0008137">
    <property type="term" value="F:NADH dehydrogenase (ubiquinone) activity"/>
    <property type="evidence" value="ECO:0007669"/>
    <property type="project" value="InterPro"/>
</dbReference>
<dbReference type="GO" id="GO:0051539">
    <property type="term" value="F:4 iron, 4 sulfur cluster binding"/>
    <property type="evidence" value="ECO:0007669"/>
    <property type="project" value="InterPro"/>
</dbReference>
<feature type="domain" description="NADH-ubiquinone oxidoreductase 51kDa subunit iron-sulphur binding" evidence="4">
    <location>
        <begin position="189"/>
        <end position="234"/>
    </location>
</feature>
<dbReference type="GO" id="GO:0010181">
    <property type="term" value="F:FMN binding"/>
    <property type="evidence" value="ECO:0007669"/>
    <property type="project" value="InterPro"/>
</dbReference>
<keyword evidence="2" id="KW-0408">Iron</keyword>
<dbReference type="AlphaFoldDB" id="X1FEX9"/>
<dbReference type="Gene3D" id="1.20.1440.230">
    <property type="entry name" value="NADH-ubiquinone oxidoreductase 51kDa subunit, iron-sulphur binding domain"/>
    <property type="match status" value="1"/>
</dbReference>
<feature type="non-terminal residue" evidence="5">
    <location>
        <position position="1"/>
    </location>
</feature>
<dbReference type="InterPro" id="IPR023753">
    <property type="entry name" value="FAD/NAD-binding_dom"/>
</dbReference>
<dbReference type="InterPro" id="IPR019575">
    <property type="entry name" value="Nuop51_4Fe4S-bd"/>
</dbReference>
<sequence>LQNPNESTSLSPGIVNHSLNLSEHPAGAFVCGEETGLLISIEGKRGSPRQRPPFPANVGGGLFGKPTTINNVETWSDIPQIILRGADWFAGVGTEKSKGTKTFSLVGKINNTGLVEVPLGTPLGKIVFDIGEGIPEGKKFKAVQIGGPSGGVIPIEHLNTPVDYEAVTALGAIMGSGGLVVMDEDSCMVDMAKFFIQFTRDESCGKCTPCRAGIPKMLEILNKISLGEATLEDLDTLEELGEMVASASLCGLGQTSPNPVLTTLRHFREEYEAHIIDKKCPAAVCQGLFRTPCQHTCPVELDIPGYISLIKEGRFAEAYCLIKQRNPLPAICGRVCNHPCEFKCNRAQVDEPIAIKSLRRFVADYAFNLGVKYTPEIKERKKERIAIIGAGPAGLSAAWDLTLEGYPVTVFETLPVAGGMLAVAIPDYRLPKNILRKEIQDIENLGVDIRLNTPVDDVESLLKDGYKAVFIATGAHKGAKA</sequence>
<dbReference type="GO" id="GO:0016491">
    <property type="term" value="F:oxidoreductase activity"/>
    <property type="evidence" value="ECO:0007669"/>
    <property type="project" value="InterPro"/>
</dbReference>
<dbReference type="Gene3D" id="3.40.50.11540">
    <property type="entry name" value="NADH-ubiquinone oxidoreductase 51kDa subunit"/>
    <property type="match status" value="1"/>
</dbReference>
<dbReference type="SMART" id="SM00928">
    <property type="entry name" value="NADH_4Fe-4S"/>
    <property type="match status" value="1"/>
</dbReference>
<reference evidence="5" key="1">
    <citation type="journal article" date="2014" name="Front. Microbiol.">
        <title>High frequency of phylogenetically diverse reductive dehalogenase-homologous genes in deep subseafloor sedimentary metagenomes.</title>
        <authorList>
            <person name="Kawai M."/>
            <person name="Futagami T."/>
            <person name="Toyoda A."/>
            <person name="Takaki Y."/>
            <person name="Nishi S."/>
            <person name="Hori S."/>
            <person name="Arai W."/>
            <person name="Tsubouchi T."/>
            <person name="Morono Y."/>
            <person name="Uchiyama I."/>
            <person name="Ito T."/>
            <person name="Fujiyama A."/>
            <person name="Inagaki F."/>
            <person name="Takami H."/>
        </authorList>
    </citation>
    <scope>NUCLEOTIDE SEQUENCE</scope>
    <source>
        <strain evidence="5">Expedition CK06-06</strain>
    </source>
</reference>
<dbReference type="InterPro" id="IPR028261">
    <property type="entry name" value="DPD_II"/>
</dbReference>
<evidence type="ECO:0000256" key="2">
    <source>
        <dbReference type="ARBA" id="ARBA00023004"/>
    </source>
</evidence>
<feature type="non-terminal residue" evidence="5">
    <location>
        <position position="481"/>
    </location>
</feature>
<dbReference type="PROSITE" id="PS00645">
    <property type="entry name" value="COMPLEX1_51K_2"/>
    <property type="match status" value="1"/>
</dbReference>
<keyword evidence="1" id="KW-0479">Metal-binding</keyword>
<dbReference type="InterPro" id="IPR036188">
    <property type="entry name" value="FAD/NAD-bd_sf"/>
</dbReference>
<dbReference type="SUPFAM" id="SSF140490">
    <property type="entry name" value="Nqo1C-terminal domain-like"/>
    <property type="match status" value="1"/>
</dbReference>
<dbReference type="Gene3D" id="3.50.50.60">
    <property type="entry name" value="FAD/NAD(P)-binding domain"/>
    <property type="match status" value="1"/>
</dbReference>
<evidence type="ECO:0000313" key="5">
    <source>
        <dbReference type="EMBL" id="GAH31075.1"/>
    </source>
</evidence>
<dbReference type="PANTHER" id="PTHR43578">
    <property type="entry name" value="NADH-QUINONE OXIDOREDUCTASE SUBUNIT F"/>
    <property type="match status" value="1"/>
</dbReference>
<dbReference type="FunFam" id="1.20.1440.230:FF:000001">
    <property type="entry name" value="Mitochondrial NADH dehydrogenase flavoprotein 1"/>
    <property type="match status" value="1"/>
</dbReference>
<dbReference type="SUPFAM" id="SSF142019">
    <property type="entry name" value="Nqo1 FMN-binding domain-like"/>
    <property type="match status" value="1"/>
</dbReference>
<accession>X1FEX9</accession>
<organism evidence="5">
    <name type="scientific">marine sediment metagenome</name>
    <dbReference type="NCBI Taxonomy" id="412755"/>
    <lineage>
        <taxon>unclassified sequences</taxon>
        <taxon>metagenomes</taxon>
        <taxon>ecological metagenomes</taxon>
    </lineage>
</organism>
<dbReference type="InterPro" id="IPR037207">
    <property type="entry name" value="Nuop51_4Fe4S-bd_sf"/>
</dbReference>
<dbReference type="Pfam" id="PF14691">
    <property type="entry name" value="Fer4_20"/>
    <property type="match status" value="1"/>
</dbReference>
<dbReference type="Gene3D" id="3.10.20.600">
    <property type="match status" value="1"/>
</dbReference>
<dbReference type="SUPFAM" id="SSF51971">
    <property type="entry name" value="Nucleotide-binding domain"/>
    <property type="match status" value="1"/>
</dbReference>
<dbReference type="EMBL" id="BARU01001425">
    <property type="protein sequence ID" value="GAH31075.1"/>
    <property type="molecule type" value="Genomic_DNA"/>
</dbReference>
<protein>
    <recommendedName>
        <fullName evidence="4">NADH-ubiquinone oxidoreductase 51kDa subunit iron-sulphur binding domain-containing protein</fullName>
    </recommendedName>
</protein>